<name>A0A2M7VFW2_9BACT</name>
<evidence type="ECO:0000313" key="1">
    <source>
        <dbReference type="EMBL" id="PIZ99538.1"/>
    </source>
</evidence>
<dbReference type="Proteomes" id="UP000230405">
    <property type="component" value="Unassembled WGS sequence"/>
</dbReference>
<protein>
    <submittedName>
        <fullName evidence="1">Uncharacterized protein</fullName>
    </submittedName>
</protein>
<accession>A0A2M7VFW2</accession>
<comment type="caution">
    <text evidence="1">The sequence shown here is derived from an EMBL/GenBank/DDBJ whole genome shotgun (WGS) entry which is preliminary data.</text>
</comment>
<dbReference type="EMBL" id="PFPO01000022">
    <property type="protein sequence ID" value="PIZ99538.1"/>
    <property type="molecule type" value="Genomic_DNA"/>
</dbReference>
<sequence length="154" mass="18550">MDKQNRLLYQQYRLLFTKLQLTLESDLPIKKLKKWQKDALSEGVDFFRQLLIAWNEVNQSPKNTKQSPSDQTFHFLFLPEAISIYQQKKVELLPLTREFDQEKIGFPKLMRKAQRNLQEIIIGQKKQMRIHFALQILISEFKRRLQPKYKLRSS</sequence>
<organism evidence="1 2">
    <name type="scientific">Candidatus Komeilibacteria bacterium CG_4_10_14_0_2_um_filter_37_10</name>
    <dbReference type="NCBI Taxonomy" id="1974470"/>
    <lineage>
        <taxon>Bacteria</taxon>
        <taxon>Candidatus Komeiliibacteriota</taxon>
    </lineage>
</organism>
<reference evidence="2" key="1">
    <citation type="submission" date="2017-09" db="EMBL/GenBank/DDBJ databases">
        <title>Depth-based differentiation of microbial function through sediment-hosted aquifers and enrichment of novel symbionts in the deep terrestrial subsurface.</title>
        <authorList>
            <person name="Probst A.J."/>
            <person name="Ladd B."/>
            <person name="Jarett J.K."/>
            <person name="Geller-Mcgrath D.E."/>
            <person name="Sieber C.M.K."/>
            <person name="Emerson J.B."/>
            <person name="Anantharaman K."/>
            <person name="Thomas B.C."/>
            <person name="Malmstrom R."/>
            <person name="Stieglmeier M."/>
            <person name="Klingl A."/>
            <person name="Woyke T."/>
            <person name="Ryan C.M."/>
            <person name="Banfield J.F."/>
        </authorList>
    </citation>
    <scope>NUCLEOTIDE SEQUENCE [LARGE SCALE GENOMIC DNA]</scope>
</reference>
<evidence type="ECO:0000313" key="2">
    <source>
        <dbReference type="Proteomes" id="UP000230405"/>
    </source>
</evidence>
<dbReference type="AlphaFoldDB" id="A0A2M7VFW2"/>
<proteinExistence type="predicted"/>
<gene>
    <name evidence="1" type="ORF">COX77_01260</name>
</gene>